<reference evidence="1" key="2">
    <citation type="submission" date="2020-11" db="EMBL/GenBank/DDBJ databases">
        <authorList>
            <person name="McCartney M.A."/>
            <person name="Auch B."/>
            <person name="Kono T."/>
            <person name="Mallez S."/>
            <person name="Becker A."/>
            <person name="Gohl D.M."/>
            <person name="Silverstein K.A.T."/>
            <person name="Koren S."/>
            <person name="Bechman K.B."/>
            <person name="Herman A."/>
            <person name="Abrahante J.E."/>
            <person name="Garbe J."/>
        </authorList>
    </citation>
    <scope>NUCLEOTIDE SEQUENCE</scope>
    <source>
        <strain evidence="1">Duluth1</strain>
        <tissue evidence="1">Whole animal</tissue>
    </source>
</reference>
<evidence type="ECO:0000313" key="1">
    <source>
        <dbReference type="EMBL" id="KAH3853927.1"/>
    </source>
</evidence>
<organism evidence="1 2">
    <name type="scientific">Dreissena polymorpha</name>
    <name type="common">Zebra mussel</name>
    <name type="synonym">Mytilus polymorpha</name>
    <dbReference type="NCBI Taxonomy" id="45954"/>
    <lineage>
        <taxon>Eukaryota</taxon>
        <taxon>Metazoa</taxon>
        <taxon>Spiralia</taxon>
        <taxon>Lophotrochozoa</taxon>
        <taxon>Mollusca</taxon>
        <taxon>Bivalvia</taxon>
        <taxon>Autobranchia</taxon>
        <taxon>Heteroconchia</taxon>
        <taxon>Euheterodonta</taxon>
        <taxon>Imparidentia</taxon>
        <taxon>Neoheterodontei</taxon>
        <taxon>Myida</taxon>
        <taxon>Dreissenoidea</taxon>
        <taxon>Dreissenidae</taxon>
        <taxon>Dreissena</taxon>
    </lineage>
</organism>
<dbReference type="Proteomes" id="UP000828390">
    <property type="component" value="Unassembled WGS sequence"/>
</dbReference>
<comment type="caution">
    <text evidence="1">The sequence shown here is derived from an EMBL/GenBank/DDBJ whole genome shotgun (WGS) entry which is preliminary data.</text>
</comment>
<name>A0A9D4L8D8_DREPO</name>
<dbReference type="AlphaFoldDB" id="A0A9D4L8D8"/>
<keyword evidence="2" id="KW-1185">Reference proteome</keyword>
<gene>
    <name evidence="1" type="ORF">DPMN_096465</name>
</gene>
<accession>A0A9D4L8D8</accession>
<protein>
    <submittedName>
        <fullName evidence="1">Uncharacterized protein</fullName>
    </submittedName>
</protein>
<sequence length="51" mass="5825">MSSLCLAAEEVDMADDDEEDETKNCWCQMLLHGRWRNVHQWLGESSGDLLG</sequence>
<dbReference type="EMBL" id="JAIWYP010000003">
    <property type="protein sequence ID" value="KAH3853927.1"/>
    <property type="molecule type" value="Genomic_DNA"/>
</dbReference>
<evidence type="ECO:0000313" key="2">
    <source>
        <dbReference type="Proteomes" id="UP000828390"/>
    </source>
</evidence>
<proteinExistence type="predicted"/>
<reference evidence="1" key="1">
    <citation type="journal article" date="2019" name="bioRxiv">
        <title>The Genome of the Zebra Mussel, Dreissena polymorpha: A Resource for Invasive Species Research.</title>
        <authorList>
            <person name="McCartney M.A."/>
            <person name="Auch B."/>
            <person name="Kono T."/>
            <person name="Mallez S."/>
            <person name="Zhang Y."/>
            <person name="Obille A."/>
            <person name="Becker A."/>
            <person name="Abrahante J.E."/>
            <person name="Garbe J."/>
            <person name="Badalamenti J.P."/>
            <person name="Herman A."/>
            <person name="Mangelson H."/>
            <person name="Liachko I."/>
            <person name="Sullivan S."/>
            <person name="Sone E.D."/>
            <person name="Koren S."/>
            <person name="Silverstein K.A.T."/>
            <person name="Beckman K.B."/>
            <person name="Gohl D.M."/>
        </authorList>
    </citation>
    <scope>NUCLEOTIDE SEQUENCE</scope>
    <source>
        <strain evidence="1">Duluth1</strain>
        <tissue evidence="1">Whole animal</tissue>
    </source>
</reference>